<evidence type="ECO:0000256" key="1">
    <source>
        <dbReference type="SAM" id="Coils"/>
    </source>
</evidence>
<reference evidence="3 4" key="1">
    <citation type="submission" date="2018-06" db="EMBL/GenBank/DDBJ databases">
        <title>Genomic Encyclopedia of Archaeal and Bacterial Type Strains, Phase II (KMG-II): from individual species to whole genera.</title>
        <authorList>
            <person name="Goeker M."/>
        </authorList>
    </citation>
    <scope>NUCLEOTIDE SEQUENCE [LARGE SCALE GENOMIC DNA]</scope>
    <source>
        <strain evidence="3 4">DSM 27372</strain>
    </source>
</reference>
<dbReference type="AlphaFoldDB" id="A0A318UNE0"/>
<dbReference type="Proteomes" id="UP000248198">
    <property type="component" value="Unassembled WGS sequence"/>
</dbReference>
<keyword evidence="4" id="KW-1185">Reference proteome</keyword>
<keyword evidence="1" id="KW-0175">Coiled coil</keyword>
<dbReference type="RefSeq" id="WP_110833667.1">
    <property type="nucleotide sequence ID" value="NZ_QKLU01000007.1"/>
</dbReference>
<sequence length="254" mass="27941">MEKIIQVLFNNEVEAFTGLQALQQLDLTKDISLGETYVLSKDENGKTAIKSAKDKSQGSGIIGGGLLGGLLGILAGPLGFIVGLAGGMIAGSAGETLHAEDVSDYLDAVSANVPNGKSVLVAHVWEDWETPVNTVLLPISRELKRFKVQDEVFIPAQTELGKINSAVQQAEYKLNQAKDNELSEWKATLTDLKKQQKDLQGKLDKNLALQETQYQQWIEKTKNTDSEQTHEQQSRLKERAGAQKSRLEQIKKNR</sequence>
<accession>A0A318UNE0</accession>
<feature type="coiled-coil region" evidence="1">
    <location>
        <begin position="160"/>
        <end position="202"/>
    </location>
</feature>
<name>A0A318UNE0_9SPHI</name>
<protein>
    <recommendedName>
        <fullName evidence="5">DUF1269 domain-containing protein</fullName>
    </recommendedName>
</protein>
<evidence type="ECO:0000313" key="4">
    <source>
        <dbReference type="Proteomes" id="UP000248198"/>
    </source>
</evidence>
<gene>
    <name evidence="3" type="ORF">B0O44_107136</name>
</gene>
<dbReference type="OrthoDB" id="978939at2"/>
<organism evidence="3 4">
    <name type="scientific">Pedobacter nutrimenti</name>
    <dbReference type="NCBI Taxonomy" id="1241337"/>
    <lineage>
        <taxon>Bacteria</taxon>
        <taxon>Pseudomonadati</taxon>
        <taxon>Bacteroidota</taxon>
        <taxon>Sphingobacteriia</taxon>
        <taxon>Sphingobacteriales</taxon>
        <taxon>Sphingobacteriaceae</taxon>
        <taxon>Pedobacter</taxon>
    </lineage>
</organism>
<feature type="region of interest" description="Disordered" evidence="2">
    <location>
        <begin position="220"/>
        <end position="254"/>
    </location>
</feature>
<evidence type="ECO:0008006" key="5">
    <source>
        <dbReference type="Google" id="ProtNLM"/>
    </source>
</evidence>
<dbReference type="EMBL" id="QKLU01000007">
    <property type="protein sequence ID" value="PYF71521.1"/>
    <property type="molecule type" value="Genomic_DNA"/>
</dbReference>
<proteinExistence type="predicted"/>
<evidence type="ECO:0000313" key="3">
    <source>
        <dbReference type="EMBL" id="PYF71521.1"/>
    </source>
</evidence>
<comment type="caution">
    <text evidence="3">The sequence shown here is derived from an EMBL/GenBank/DDBJ whole genome shotgun (WGS) entry which is preliminary data.</text>
</comment>
<evidence type="ECO:0000256" key="2">
    <source>
        <dbReference type="SAM" id="MobiDB-lite"/>
    </source>
</evidence>